<dbReference type="SMART" id="SM00849">
    <property type="entry name" value="Lactamase_B"/>
    <property type="match status" value="1"/>
</dbReference>
<dbReference type="SUPFAM" id="SSF56281">
    <property type="entry name" value="Metallo-hydrolase/oxidoreductase"/>
    <property type="match status" value="1"/>
</dbReference>
<name>A0ABV4UIC1_9MICC</name>
<sequence length="220" mass="23875">MMLTKFGHSCVRLEKDGRSLVIDPGNFSDVEAALDGCDAILVTHEHADHIDPDRVLPWLDAAEAAELHAPDSVVRQLRSHGAVGGAGHRIRAVEPESSLSVAGFDIRTFGGQHALIHPRVRIVDNVGYLIDGNVYHPGDSFVVPHGAEVRTLLVPLHAPWSKTAEVIDFVVSVRAGRAFPIHDALLNERGISVAEKHVGFFGAAYGTDYQRWGSGETREV</sequence>
<evidence type="ECO:0000259" key="1">
    <source>
        <dbReference type="SMART" id="SM00849"/>
    </source>
</evidence>
<dbReference type="Gene3D" id="3.60.15.10">
    <property type="entry name" value="Ribonuclease Z/Hydroxyacylglutathione hydrolase-like"/>
    <property type="match status" value="1"/>
</dbReference>
<evidence type="ECO:0000313" key="3">
    <source>
        <dbReference type="Proteomes" id="UP001575652"/>
    </source>
</evidence>
<proteinExistence type="predicted"/>
<feature type="domain" description="Metallo-beta-lactamase" evidence="1">
    <location>
        <begin position="7"/>
        <end position="182"/>
    </location>
</feature>
<gene>
    <name evidence="2" type="ORF">ACETWP_01520</name>
</gene>
<reference evidence="2 3" key="1">
    <citation type="submission" date="2024-09" db="EMBL/GenBank/DDBJ databases">
        <authorList>
            <person name="Salinas-Garcia M.A."/>
            <person name="Prieme A."/>
        </authorList>
    </citation>
    <scope>NUCLEOTIDE SEQUENCE [LARGE SCALE GENOMIC DNA]</scope>
    <source>
        <strain evidence="2 3">DSM 21081</strain>
    </source>
</reference>
<accession>A0ABV4UIC1</accession>
<keyword evidence="3" id="KW-1185">Reference proteome</keyword>
<dbReference type="RefSeq" id="WP_373970415.1">
    <property type="nucleotide sequence ID" value="NZ_JBHDLJ010000001.1"/>
</dbReference>
<dbReference type="Pfam" id="PF13483">
    <property type="entry name" value="Lactamase_B_3"/>
    <property type="match status" value="1"/>
</dbReference>
<dbReference type="InterPro" id="IPR050114">
    <property type="entry name" value="UPF0173_UPF0282_UlaG_hydrolase"/>
</dbReference>
<dbReference type="InterPro" id="IPR036866">
    <property type="entry name" value="RibonucZ/Hydroxyglut_hydro"/>
</dbReference>
<dbReference type="Proteomes" id="UP001575652">
    <property type="component" value="Unassembled WGS sequence"/>
</dbReference>
<protein>
    <submittedName>
        <fullName evidence="2">MBL fold metallo-hydrolase</fullName>
    </submittedName>
</protein>
<dbReference type="InterPro" id="IPR001279">
    <property type="entry name" value="Metallo-B-lactamas"/>
</dbReference>
<dbReference type="EMBL" id="JBHDLJ010000001">
    <property type="protein sequence ID" value="MFB0833253.1"/>
    <property type="molecule type" value="Genomic_DNA"/>
</dbReference>
<dbReference type="PANTHER" id="PTHR43546">
    <property type="entry name" value="UPF0173 METAL-DEPENDENT HYDROLASE MJ1163-RELATED"/>
    <property type="match status" value="1"/>
</dbReference>
<evidence type="ECO:0000313" key="2">
    <source>
        <dbReference type="EMBL" id="MFB0833253.1"/>
    </source>
</evidence>
<dbReference type="PANTHER" id="PTHR43546:SF3">
    <property type="entry name" value="UPF0173 METAL-DEPENDENT HYDROLASE MJ1163"/>
    <property type="match status" value="1"/>
</dbReference>
<organism evidence="2 3">
    <name type="scientific">Arthrobacter halodurans</name>
    <dbReference type="NCBI Taxonomy" id="516699"/>
    <lineage>
        <taxon>Bacteria</taxon>
        <taxon>Bacillati</taxon>
        <taxon>Actinomycetota</taxon>
        <taxon>Actinomycetes</taxon>
        <taxon>Micrococcales</taxon>
        <taxon>Micrococcaceae</taxon>
        <taxon>Arthrobacter</taxon>
    </lineage>
</organism>
<comment type="caution">
    <text evidence="2">The sequence shown here is derived from an EMBL/GenBank/DDBJ whole genome shotgun (WGS) entry which is preliminary data.</text>
</comment>